<dbReference type="InterPro" id="IPR007197">
    <property type="entry name" value="rSAM"/>
</dbReference>
<dbReference type="SUPFAM" id="SSF102114">
    <property type="entry name" value="Radical SAM enzymes"/>
    <property type="match status" value="1"/>
</dbReference>
<protein>
    <submittedName>
        <fullName evidence="1">Radical SAM protein</fullName>
    </submittedName>
</protein>
<name>A0AAX2ZEU0_9FIRM</name>
<dbReference type="KEGG" id="tem:JW646_18345"/>
<accession>A0AAX2ZEU0</accession>
<sequence>MAIGLIDVDSKIPNLVLMKISNYYKCLGEEVEFVQESKEYEKIYASTIFTRSKDKVEKLIEKYGDKIEIGGTGWDIKKELPIGIEKTKPDYDLYSAQEIAARMKGIMTKEKKLKKATEIVNAGMGFTSRGCVRNCGFCFVPTKEGKFHDVAEIKDIINPKSNVMILHDNNFTADPYCVDKLKEIKKRKLIVDINQGCDVRLMNDEKAYWLGQVRHLRSVHYAWDLMDYEDKVLEGIEILSKYVKKYKHMCFMLVGFNTTFEEDMYRFRKLTEMKVDPFVMIYNQKNDVRLKHFARWVNGRIYKKCKFEEYGPWIKAQVTYNQLSFI</sequence>
<keyword evidence="2" id="KW-1185">Reference proteome</keyword>
<dbReference type="AlphaFoldDB" id="A0AAX2ZEU0"/>
<organism evidence="1 2">
    <name type="scientific">Terrisporobacter hibernicus</name>
    <dbReference type="NCBI Taxonomy" id="2813371"/>
    <lineage>
        <taxon>Bacteria</taxon>
        <taxon>Bacillati</taxon>
        <taxon>Bacillota</taxon>
        <taxon>Clostridia</taxon>
        <taxon>Peptostreptococcales</taxon>
        <taxon>Peptostreptococcaceae</taxon>
        <taxon>Terrisporobacter</taxon>
    </lineage>
</organism>
<dbReference type="Proteomes" id="UP001198983">
    <property type="component" value="Chromosome"/>
</dbReference>
<evidence type="ECO:0000313" key="2">
    <source>
        <dbReference type="Proteomes" id="UP001198983"/>
    </source>
</evidence>
<dbReference type="RefSeq" id="WP_228415931.1">
    <property type="nucleotide sequence ID" value="NZ_CP081135.1"/>
</dbReference>
<reference evidence="1 2" key="1">
    <citation type="journal article" date="2023" name="Int. J. Syst. Evol. Microbiol.">
        <title>Terrisporobacter hibernicus sp. nov., isolated from bovine faeces in Northern Ireland.</title>
        <authorList>
            <person name="Mitchell M."/>
            <person name="Nguyen S.V."/>
            <person name="Connor M."/>
            <person name="Fairley D.J."/>
            <person name="Donoghue O."/>
            <person name="Marshall H."/>
            <person name="Koolman L."/>
            <person name="McMullan G."/>
            <person name="Schaffer K.E."/>
            <person name="McGrath J.W."/>
            <person name="Fanning S."/>
        </authorList>
    </citation>
    <scope>NUCLEOTIDE SEQUENCE [LARGE SCALE GENOMIC DNA]</scope>
    <source>
        <strain evidence="1 2">MCA3</strain>
    </source>
</reference>
<dbReference type="GO" id="GO:0003824">
    <property type="term" value="F:catalytic activity"/>
    <property type="evidence" value="ECO:0007669"/>
    <property type="project" value="InterPro"/>
</dbReference>
<dbReference type="SFLD" id="SFLDS00029">
    <property type="entry name" value="Radical_SAM"/>
    <property type="match status" value="1"/>
</dbReference>
<dbReference type="GO" id="GO:0051536">
    <property type="term" value="F:iron-sulfur cluster binding"/>
    <property type="evidence" value="ECO:0007669"/>
    <property type="project" value="InterPro"/>
</dbReference>
<gene>
    <name evidence="1" type="ORF">JW646_18345</name>
</gene>
<proteinExistence type="predicted"/>
<evidence type="ECO:0000313" key="1">
    <source>
        <dbReference type="EMBL" id="UEL47556.1"/>
    </source>
</evidence>
<dbReference type="CDD" id="cd01335">
    <property type="entry name" value="Radical_SAM"/>
    <property type="match status" value="1"/>
</dbReference>
<dbReference type="InterPro" id="IPR058240">
    <property type="entry name" value="rSAM_sf"/>
</dbReference>
<dbReference type="EMBL" id="CP081135">
    <property type="protein sequence ID" value="UEL47556.1"/>
    <property type="molecule type" value="Genomic_DNA"/>
</dbReference>